<name>A0AC60R0N7_IXOPE</name>
<gene>
    <name evidence="1" type="ORF">HPB47_013680</name>
</gene>
<proteinExistence type="predicted"/>
<evidence type="ECO:0000313" key="1">
    <source>
        <dbReference type="EMBL" id="KAG0444540.1"/>
    </source>
</evidence>
<sequence>MARNVDDRAGEQYKERAIGDALTDLPAGCVPGRYITAATWCIKGHNPPDSARQYMRVVKRNFSLLKRAVVPFVYGAWLSANSGGHHNSCSNIVDQAALDKLDAGFEKLQNPKDCKSLLKKCLTKDVFKKLKTRKTAIGATLLDIIQSGVDSLDSGVACAPQMPNRRGYSPTCSTRLSKTSTAASRRPTSTRPRIRRPEHPG</sequence>
<reference evidence="1 2" key="1">
    <citation type="journal article" date="2020" name="Cell">
        <title>Large-Scale Comparative Analyses of Tick Genomes Elucidate Their Genetic Diversity and Vector Capacities.</title>
        <authorList>
            <consortium name="Tick Genome and Microbiome Consortium (TIGMIC)"/>
            <person name="Jia N."/>
            <person name="Wang J."/>
            <person name="Shi W."/>
            <person name="Du L."/>
            <person name="Sun Y."/>
            <person name="Zhan W."/>
            <person name="Jiang J.F."/>
            <person name="Wang Q."/>
            <person name="Zhang B."/>
            <person name="Ji P."/>
            <person name="Bell-Sakyi L."/>
            <person name="Cui X.M."/>
            <person name="Yuan T.T."/>
            <person name="Jiang B.G."/>
            <person name="Yang W.F."/>
            <person name="Lam T.T."/>
            <person name="Chang Q.C."/>
            <person name="Ding S.J."/>
            <person name="Wang X.J."/>
            <person name="Zhu J.G."/>
            <person name="Ruan X.D."/>
            <person name="Zhao L."/>
            <person name="Wei J.T."/>
            <person name="Ye R.Z."/>
            <person name="Que T.C."/>
            <person name="Du C.H."/>
            <person name="Zhou Y.H."/>
            <person name="Cheng J.X."/>
            <person name="Dai P.F."/>
            <person name="Guo W.B."/>
            <person name="Han X.H."/>
            <person name="Huang E.J."/>
            <person name="Li L.F."/>
            <person name="Wei W."/>
            <person name="Gao Y.C."/>
            <person name="Liu J.Z."/>
            <person name="Shao H.Z."/>
            <person name="Wang X."/>
            <person name="Wang C.C."/>
            <person name="Yang T.C."/>
            <person name="Huo Q.B."/>
            <person name="Li W."/>
            <person name="Chen H.Y."/>
            <person name="Chen S.E."/>
            <person name="Zhou L.G."/>
            <person name="Ni X.B."/>
            <person name="Tian J.H."/>
            <person name="Sheng Y."/>
            <person name="Liu T."/>
            <person name="Pan Y.S."/>
            <person name="Xia L.Y."/>
            <person name="Li J."/>
            <person name="Zhao F."/>
            <person name="Cao W.C."/>
        </authorList>
    </citation>
    <scope>NUCLEOTIDE SEQUENCE [LARGE SCALE GENOMIC DNA]</scope>
    <source>
        <strain evidence="1">Iper-2018</strain>
    </source>
</reference>
<dbReference type="EMBL" id="JABSTQ010001889">
    <property type="protein sequence ID" value="KAG0444540.1"/>
    <property type="molecule type" value="Genomic_DNA"/>
</dbReference>
<protein>
    <submittedName>
        <fullName evidence="1">Uncharacterized protein</fullName>
    </submittedName>
</protein>
<evidence type="ECO:0000313" key="2">
    <source>
        <dbReference type="Proteomes" id="UP000805193"/>
    </source>
</evidence>
<dbReference type="Proteomes" id="UP000805193">
    <property type="component" value="Unassembled WGS sequence"/>
</dbReference>
<organism evidence="1 2">
    <name type="scientific">Ixodes persulcatus</name>
    <name type="common">Taiga tick</name>
    <dbReference type="NCBI Taxonomy" id="34615"/>
    <lineage>
        <taxon>Eukaryota</taxon>
        <taxon>Metazoa</taxon>
        <taxon>Ecdysozoa</taxon>
        <taxon>Arthropoda</taxon>
        <taxon>Chelicerata</taxon>
        <taxon>Arachnida</taxon>
        <taxon>Acari</taxon>
        <taxon>Parasitiformes</taxon>
        <taxon>Ixodida</taxon>
        <taxon>Ixodoidea</taxon>
        <taxon>Ixodidae</taxon>
        <taxon>Ixodinae</taxon>
        <taxon>Ixodes</taxon>
    </lineage>
</organism>
<comment type="caution">
    <text evidence="1">The sequence shown here is derived from an EMBL/GenBank/DDBJ whole genome shotgun (WGS) entry which is preliminary data.</text>
</comment>
<keyword evidence="2" id="KW-1185">Reference proteome</keyword>
<accession>A0AC60R0N7</accession>